<sequence>MASSEPGALNRLLARARSLPEPTWVGPGDLSRMSFEAIVTRRGEIRDRASHGRVRLTGPGVREHAADLDEVGLVATLWQRCITAVGAALEGTRSASGRIPEIVRIRTQLSLQAGFAPGSVLLDVVPKNPPMEEVAPEGERRMFDEPRPLADRASDTLLQLLSVAAADDFQAGERLRTELAELGPRVASSLRNLADVLHKAHFDVEASWEEPGAATHRTRVTAGQSGWLTDFVRGQDLDAYETEIAGTVRTVSDMAKWAIETPEGMEHVSAAQLPPKEVRSTLVGQAITLAVQVRVTERPDGSTWRNLTALRVLSRE</sequence>
<organism evidence="1 2">
    <name type="scientific">Nocardioides nanhaiensis</name>
    <dbReference type="NCBI Taxonomy" id="1476871"/>
    <lineage>
        <taxon>Bacteria</taxon>
        <taxon>Bacillati</taxon>
        <taxon>Actinomycetota</taxon>
        <taxon>Actinomycetes</taxon>
        <taxon>Propionibacteriales</taxon>
        <taxon>Nocardioidaceae</taxon>
        <taxon>Nocardioides</taxon>
    </lineage>
</organism>
<keyword evidence="2" id="KW-1185">Reference proteome</keyword>
<dbReference type="Proteomes" id="UP001500621">
    <property type="component" value="Unassembled WGS sequence"/>
</dbReference>
<proteinExistence type="predicted"/>
<protein>
    <submittedName>
        <fullName evidence="1">Uncharacterized protein</fullName>
    </submittedName>
</protein>
<comment type="caution">
    <text evidence="1">The sequence shown here is derived from an EMBL/GenBank/DDBJ whole genome shotgun (WGS) entry which is preliminary data.</text>
</comment>
<dbReference type="EMBL" id="BAABIM010000005">
    <property type="protein sequence ID" value="GAA4698091.1"/>
    <property type="molecule type" value="Genomic_DNA"/>
</dbReference>
<gene>
    <name evidence="1" type="ORF">GCM10023226_40740</name>
</gene>
<evidence type="ECO:0000313" key="1">
    <source>
        <dbReference type="EMBL" id="GAA4698091.1"/>
    </source>
</evidence>
<accession>A0ABP8WZA5</accession>
<name>A0ABP8WZA5_9ACTN</name>
<reference evidence="2" key="1">
    <citation type="journal article" date="2019" name="Int. J. Syst. Evol. Microbiol.">
        <title>The Global Catalogue of Microorganisms (GCM) 10K type strain sequencing project: providing services to taxonomists for standard genome sequencing and annotation.</title>
        <authorList>
            <consortium name="The Broad Institute Genomics Platform"/>
            <consortium name="The Broad Institute Genome Sequencing Center for Infectious Disease"/>
            <person name="Wu L."/>
            <person name="Ma J."/>
        </authorList>
    </citation>
    <scope>NUCLEOTIDE SEQUENCE [LARGE SCALE GENOMIC DNA]</scope>
    <source>
        <strain evidence="2">JCM 18127</strain>
    </source>
</reference>
<evidence type="ECO:0000313" key="2">
    <source>
        <dbReference type="Proteomes" id="UP001500621"/>
    </source>
</evidence>